<dbReference type="Proteomes" id="UP000694545">
    <property type="component" value="Unplaced"/>
</dbReference>
<dbReference type="PANTHER" id="PTHR32341">
    <property type="entry name" value="INTERFERON-INDUCIBLE GTPASE"/>
    <property type="match status" value="1"/>
</dbReference>
<feature type="domain" description="IRG-type G" evidence="5">
    <location>
        <begin position="34"/>
        <end position="196"/>
    </location>
</feature>
<dbReference type="InterPro" id="IPR051515">
    <property type="entry name" value="IRG"/>
</dbReference>
<reference evidence="6" key="1">
    <citation type="submission" date="2025-08" db="UniProtKB">
        <authorList>
            <consortium name="Ensembl"/>
        </authorList>
    </citation>
    <scope>IDENTIFICATION</scope>
</reference>
<keyword evidence="2" id="KW-0547">Nucleotide-binding</keyword>
<dbReference type="Gene3D" id="3.40.50.300">
    <property type="entry name" value="P-loop containing nucleotide triphosphate hydrolases"/>
    <property type="match status" value="1"/>
</dbReference>
<dbReference type="PROSITE" id="PS51716">
    <property type="entry name" value="G_IRG"/>
    <property type="match status" value="1"/>
</dbReference>
<evidence type="ECO:0000259" key="5">
    <source>
        <dbReference type="PROSITE" id="PS51716"/>
    </source>
</evidence>
<accession>A0A8D2J5J6</accession>
<evidence type="ECO:0000313" key="7">
    <source>
        <dbReference type="Proteomes" id="UP000694545"/>
    </source>
</evidence>
<dbReference type="GO" id="GO:0005525">
    <property type="term" value="F:GTP binding"/>
    <property type="evidence" value="ECO:0007669"/>
    <property type="project" value="UniProtKB-KW"/>
</dbReference>
<dbReference type="PANTHER" id="PTHR32341:SF17">
    <property type="entry name" value="IRG-TYPE G DOMAIN-CONTAINING PROTEIN"/>
    <property type="match status" value="1"/>
</dbReference>
<dbReference type="SUPFAM" id="SSF52540">
    <property type="entry name" value="P-loop containing nucleoside triphosphate hydrolases"/>
    <property type="match status" value="1"/>
</dbReference>
<reference evidence="6" key="2">
    <citation type="submission" date="2025-09" db="UniProtKB">
        <authorList>
            <consortium name="Ensembl"/>
        </authorList>
    </citation>
    <scope>IDENTIFICATION</scope>
</reference>
<dbReference type="OMA" id="MIISSER"/>
<dbReference type="InterPro" id="IPR030385">
    <property type="entry name" value="G_IRG_dom"/>
</dbReference>
<dbReference type="AlphaFoldDB" id="A0A8D2J5J6"/>
<keyword evidence="3" id="KW-0378">Hydrolase</keyword>
<evidence type="ECO:0000256" key="4">
    <source>
        <dbReference type="ARBA" id="ARBA00023134"/>
    </source>
</evidence>
<keyword evidence="7" id="KW-1185">Reference proteome</keyword>
<evidence type="ECO:0000313" key="6">
    <source>
        <dbReference type="Ensembl" id="ENSVKKP00000006805.1"/>
    </source>
</evidence>
<dbReference type="FunFam" id="3.40.50.300:FF:000541">
    <property type="entry name" value="Immunity related GTPase M"/>
    <property type="match status" value="1"/>
</dbReference>
<proteinExistence type="inferred from homology"/>
<evidence type="ECO:0000256" key="2">
    <source>
        <dbReference type="ARBA" id="ARBA00022741"/>
    </source>
</evidence>
<evidence type="ECO:0000256" key="1">
    <source>
        <dbReference type="ARBA" id="ARBA00005429"/>
    </source>
</evidence>
<comment type="similarity">
    <text evidence="1">Belongs to the TRAFAC class dynamin-like GTPase superfamily. IRG family.</text>
</comment>
<dbReference type="Ensembl" id="ENSVKKT00000006984.1">
    <property type="protein sequence ID" value="ENSVKKP00000006805.1"/>
    <property type="gene ID" value="ENSVKKG00000004920.1"/>
</dbReference>
<protein>
    <recommendedName>
        <fullName evidence="5">IRG-type G domain-containing protein</fullName>
    </recommendedName>
</protein>
<dbReference type="InterPro" id="IPR027417">
    <property type="entry name" value="P-loop_NTPase"/>
</dbReference>
<organism evidence="6 7">
    <name type="scientific">Varanus komodoensis</name>
    <name type="common">Komodo dragon</name>
    <dbReference type="NCBI Taxonomy" id="61221"/>
    <lineage>
        <taxon>Eukaryota</taxon>
        <taxon>Metazoa</taxon>
        <taxon>Chordata</taxon>
        <taxon>Craniata</taxon>
        <taxon>Vertebrata</taxon>
        <taxon>Euteleostomi</taxon>
        <taxon>Lepidosauria</taxon>
        <taxon>Squamata</taxon>
        <taxon>Bifurcata</taxon>
        <taxon>Unidentata</taxon>
        <taxon>Episquamata</taxon>
        <taxon>Toxicofera</taxon>
        <taxon>Anguimorpha</taxon>
        <taxon>Paleoanguimorpha</taxon>
        <taxon>Varanoidea</taxon>
        <taxon>Varanidae</taxon>
        <taxon>Varanus</taxon>
    </lineage>
</organism>
<dbReference type="InterPro" id="IPR007743">
    <property type="entry name" value="Immunity-related_GTPase-like"/>
</dbReference>
<sequence>MEKRLKYLKGSFEKASFPELSDSLEEVLYSLESAGLVVGIAGESGAGKSTFINSFRELREEDEGAAPTGRADTSRGPTPYPHPKYDNVILWDLPSIDSPEFQRKDYLEQISASRYDFVVVMACQHFTSLHARLALHIKNASKAFYFVRSKVDADLEARRSSNPLGFIDAVALQRIREESLHEHSNCSYPNVLVLFV</sequence>
<name>A0A8D2J5J6_VARKO</name>
<dbReference type="GO" id="GO:0003924">
    <property type="term" value="F:GTPase activity"/>
    <property type="evidence" value="ECO:0007669"/>
    <property type="project" value="TreeGrafter"/>
</dbReference>
<keyword evidence="4" id="KW-0342">GTP-binding</keyword>
<dbReference type="Pfam" id="PF05049">
    <property type="entry name" value="IIGP"/>
    <property type="match status" value="1"/>
</dbReference>
<dbReference type="GO" id="GO:0016020">
    <property type="term" value="C:membrane"/>
    <property type="evidence" value="ECO:0007669"/>
    <property type="project" value="InterPro"/>
</dbReference>
<evidence type="ECO:0000256" key="3">
    <source>
        <dbReference type="ARBA" id="ARBA00022801"/>
    </source>
</evidence>